<evidence type="ECO:0000313" key="2">
    <source>
        <dbReference type="EMBL" id="TDL24046.1"/>
    </source>
</evidence>
<name>A0A4Y7Q9L2_9AGAM</name>
<proteinExistence type="predicted"/>
<reference evidence="2 3" key="1">
    <citation type="submission" date="2018-06" db="EMBL/GenBank/DDBJ databases">
        <title>A transcriptomic atlas of mushroom development highlights an independent origin of complex multicellularity.</title>
        <authorList>
            <consortium name="DOE Joint Genome Institute"/>
            <person name="Krizsan K."/>
            <person name="Almasi E."/>
            <person name="Merenyi Z."/>
            <person name="Sahu N."/>
            <person name="Viragh M."/>
            <person name="Koszo T."/>
            <person name="Mondo S."/>
            <person name="Kiss B."/>
            <person name="Balint B."/>
            <person name="Kues U."/>
            <person name="Barry K."/>
            <person name="Hegedus J.C."/>
            <person name="Henrissat B."/>
            <person name="Johnson J."/>
            <person name="Lipzen A."/>
            <person name="Ohm R."/>
            <person name="Nagy I."/>
            <person name="Pangilinan J."/>
            <person name="Yan J."/>
            <person name="Xiong Y."/>
            <person name="Grigoriev I.V."/>
            <person name="Hibbett D.S."/>
            <person name="Nagy L.G."/>
        </authorList>
    </citation>
    <scope>NUCLEOTIDE SEQUENCE [LARGE SCALE GENOMIC DNA]</scope>
    <source>
        <strain evidence="2 3">SZMC22713</strain>
    </source>
</reference>
<dbReference type="Proteomes" id="UP000294933">
    <property type="component" value="Unassembled WGS sequence"/>
</dbReference>
<organism evidence="2 3">
    <name type="scientific">Rickenella mellea</name>
    <dbReference type="NCBI Taxonomy" id="50990"/>
    <lineage>
        <taxon>Eukaryota</taxon>
        <taxon>Fungi</taxon>
        <taxon>Dikarya</taxon>
        <taxon>Basidiomycota</taxon>
        <taxon>Agaricomycotina</taxon>
        <taxon>Agaricomycetes</taxon>
        <taxon>Hymenochaetales</taxon>
        <taxon>Rickenellaceae</taxon>
        <taxon>Rickenella</taxon>
    </lineage>
</organism>
<dbReference type="STRING" id="50990.A0A4Y7Q9L2"/>
<gene>
    <name evidence="2" type="ORF">BD410DRAFT_802345</name>
</gene>
<feature type="compositionally biased region" description="Polar residues" evidence="1">
    <location>
        <begin position="556"/>
        <end position="581"/>
    </location>
</feature>
<accession>A0A4Y7Q9L2</accession>
<feature type="region of interest" description="Disordered" evidence="1">
    <location>
        <begin position="75"/>
        <end position="124"/>
    </location>
</feature>
<evidence type="ECO:0000313" key="3">
    <source>
        <dbReference type="Proteomes" id="UP000294933"/>
    </source>
</evidence>
<dbReference type="OrthoDB" id="3224221at2759"/>
<dbReference type="AlphaFoldDB" id="A0A4Y7Q9L2"/>
<evidence type="ECO:0000256" key="1">
    <source>
        <dbReference type="SAM" id="MobiDB-lite"/>
    </source>
</evidence>
<feature type="region of interest" description="Disordered" evidence="1">
    <location>
        <begin position="520"/>
        <end position="581"/>
    </location>
</feature>
<sequence length="773" mass="85747">MSMREQLEQMLANATAALPDGQADGDDHDMSAVEDVLNGGTAHPPSELHGMIVSLYHEISKMFQDQTRTLLGQSIPTAGHTRPAPPARPARLPSAPDVPDDSPPSNLPLPAKTRNCPGPRGEDNDLNAAIRTFLRRAKLLSTPSPKGEKPWDASKFPAPTTMAVDWQESFRSEYNKEIFGSLADAFITELKAGAYKNVEYNEEAHGWKIIMTKLATALLRERRSKRQAVEDASLDMEPANVDAKTGPRRYARRVETYNRRARIIVENRDNDKVWDDVDMMLKVLGSGGVSDDETDDDELPPATVLRPGNKTVRRVRLAWIAREITDLFDAVESYRDAHLHLKHRQARGQSAPARLFTPKRVDKERAPVHGLPRNWYNPTYYSTLKPSERRLLEELPELPIPTLVDFLRENVDMEFLFVTSVSKIGESSGLQYLHETDGIVGFFREKFKFTNEELSDIFQHHALQRSVSRLVNSHQTHEGGHDGCFILEADKDAGPRVAKPKEADGEISTNSNMREAARVISEDAHSPTDSDGMVTRTRSRAGSNVRAKLTPKTENKTGPPQKSEGTPQSRSTTATSTQDLVNQVREKIRSLFEEAGGTIKDDRLPWGTLPREMAAQGVICLNWPYNVPFPGNIFDHERKSVVSRNKSVADMTREFLQALLDQMGSSIGQSNMMRMMSHNSQDLTDGKQPVIICSPPPGGIGAPRLFLNGSIDNCGPASTSTAGSDRGTASHDSDTENQPSGSAIAHGKKRVSSTEDRSERKKRRSTRSLTSEV</sequence>
<protein>
    <submittedName>
        <fullName evidence="2">Uncharacterized protein</fullName>
    </submittedName>
</protein>
<feature type="region of interest" description="Disordered" evidence="1">
    <location>
        <begin position="717"/>
        <end position="773"/>
    </location>
</feature>
<keyword evidence="3" id="KW-1185">Reference proteome</keyword>
<dbReference type="EMBL" id="ML170168">
    <property type="protein sequence ID" value="TDL24046.1"/>
    <property type="molecule type" value="Genomic_DNA"/>
</dbReference>
<dbReference type="VEuPathDB" id="FungiDB:BD410DRAFT_802345"/>